<feature type="transmembrane region" description="Helical" evidence="1">
    <location>
        <begin position="12"/>
        <end position="36"/>
    </location>
</feature>
<dbReference type="EMBL" id="JADEXQ010000025">
    <property type="protein sequence ID" value="MBE9029954.1"/>
    <property type="molecule type" value="Genomic_DNA"/>
</dbReference>
<feature type="transmembrane region" description="Helical" evidence="1">
    <location>
        <begin position="42"/>
        <end position="58"/>
    </location>
</feature>
<keyword evidence="1" id="KW-1133">Transmembrane helix</keyword>
<feature type="transmembrane region" description="Helical" evidence="1">
    <location>
        <begin position="65"/>
        <end position="82"/>
    </location>
</feature>
<gene>
    <name evidence="2" type="ORF">IQ266_09465</name>
</gene>
<protein>
    <submittedName>
        <fullName evidence="2">Uncharacterized protein</fullName>
    </submittedName>
</protein>
<reference evidence="2" key="1">
    <citation type="submission" date="2020-10" db="EMBL/GenBank/DDBJ databases">
        <authorList>
            <person name="Castelo-Branco R."/>
            <person name="Eusebio N."/>
            <person name="Adriana R."/>
            <person name="Vieira A."/>
            <person name="Brugerolle De Fraissinette N."/>
            <person name="Rezende De Castro R."/>
            <person name="Schneider M.P."/>
            <person name="Vasconcelos V."/>
            <person name="Leao P.N."/>
        </authorList>
    </citation>
    <scope>NUCLEOTIDE SEQUENCE</scope>
    <source>
        <strain evidence="2">LEGE 11480</strain>
    </source>
</reference>
<evidence type="ECO:0000313" key="3">
    <source>
        <dbReference type="Proteomes" id="UP000625316"/>
    </source>
</evidence>
<name>A0A928VPW8_9CYAN</name>
<evidence type="ECO:0000313" key="2">
    <source>
        <dbReference type="EMBL" id="MBE9029954.1"/>
    </source>
</evidence>
<keyword evidence="3" id="KW-1185">Reference proteome</keyword>
<evidence type="ECO:0000256" key="1">
    <source>
        <dbReference type="SAM" id="Phobius"/>
    </source>
</evidence>
<accession>A0A928VPW8</accession>
<dbReference type="RefSeq" id="WP_264324780.1">
    <property type="nucleotide sequence ID" value="NZ_JADEXQ010000025.1"/>
</dbReference>
<dbReference type="Proteomes" id="UP000625316">
    <property type="component" value="Unassembled WGS sequence"/>
</dbReference>
<dbReference type="AlphaFoldDB" id="A0A928VPW8"/>
<sequence>MNRRSPRILKAMATGAFATLVGLISFTLIGCIAWPIIRGPRGLLIALIIGGLTALLIRRQTTWPASIFAGMIGSFMASYATLSMGEVLSPGSLTWAIQGGAYGAAIGTPIGSILGLIGLLRPAQK</sequence>
<keyword evidence="1" id="KW-0812">Transmembrane</keyword>
<comment type="caution">
    <text evidence="2">The sequence shown here is derived from an EMBL/GenBank/DDBJ whole genome shotgun (WGS) entry which is preliminary data.</text>
</comment>
<keyword evidence="1" id="KW-0472">Membrane</keyword>
<feature type="transmembrane region" description="Helical" evidence="1">
    <location>
        <begin position="102"/>
        <end position="120"/>
    </location>
</feature>
<dbReference type="PROSITE" id="PS51257">
    <property type="entry name" value="PROKAR_LIPOPROTEIN"/>
    <property type="match status" value="1"/>
</dbReference>
<proteinExistence type="predicted"/>
<organism evidence="2 3">
    <name type="scientific">Romeriopsis navalis LEGE 11480</name>
    <dbReference type="NCBI Taxonomy" id="2777977"/>
    <lineage>
        <taxon>Bacteria</taxon>
        <taxon>Bacillati</taxon>
        <taxon>Cyanobacteriota</taxon>
        <taxon>Cyanophyceae</taxon>
        <taxon>Leptolyngbyales</taxon>
        <taxon>Leptolyngbyaceae</taxon>
        <taxon>Romeriopsis</taxon>
        <taxon>Romeriopsis navalis</taxon>
    </lineage>
</organism>